<dbReference type="Gene3D" id="2.40.128.20">
    <property type="match status" value="1"/>
</dbReference>
<protein>
    <recommendedName>
        <fullName evidence="3">Lipocalin/cytosolic fatty-acid binding domain-containing protein</fullName>
    </recommendedName>
</protein>
<dbReference type="CDD" id="cd19438">
    <property type="entry name" value="lipocalin_Blc-like"/>
    <property type="match status" value="1"/>
</dbReference>
<dbReference type="InterPro" id="IPR047202">
    <property type="entry name" value="Lipocalin_Blc-like_dom"/>
</dbReference>
<reference evidence="4" key="1">
    <citation type="submission" date="2020-10" db="EMBL/GenBank/DDBJ databases">
        <title>High-Quality Genome Resource of Clonostachys rosea strain S41 by Oxford Nanopore Long-Read Sequencing.</title>
        <authorList>
            <person name="Wang H."/>
        </authorList>
    </citation>
    <scope>NUCLEOTIDE SEQUENCE</scope>
    <source>
        <strain evidence="4">S41</strain>
    </source>
</reference>
<name>A0A8H7N701_BIOOC</name>
<comment type="similarity">
    <text evidence="1 2">Belongs to the calycin superfamily. Lipocalin family.</text>
</comment>
<dbReference type="AlphaFoldDB" id="A0A8H7N701"/>
<proteinExistence type="inferred from homology"/>
<dbReference type="PIRSF" id="PIRSF036893">
    <property type="entry name" value="Lipocalin_ApoD"/>
    <property type="match status" value="1"/>
</dbReference>
<evidence type="ECO:0000259" key="3">
    <source>
        <dbReference type="Pfam" id="PF08212"/>
    </source>
</evidence>
<dbReference type="InterPro" id="IPR012674">
    <property type="entry name" value="Calycin"/>
</dbReference>
<comment type="caution">
    <text evidence="4">The sequence shown here is derived from an EMBL/GenBank/DDBJ whole genome shotgun (WGS) entry which is preliminary data.</text>
</comment>
<dbReference type="SUPFAM" id="SSF50814">
    <property type="entry name" value="Lipocalins"/>
    <property type="match status" value="1"/>
</dbReference>
<dbReference type="PANTHER" id="PTHR10612">
    <property type="entry name" value="APOLIPOPROTEIN D"/>
    <property type="match status" value="1"/>
</dbReference>
<evidence type="ECO:0000256" key="1">
    <source>
        <dbReference type="ARBA" id="ARBA00006889"/>
    </source>
</evidence>
<evidence type="ECO:0000256" key="2">
    <source>
        <dbReference type="PIRNR" id="PIRNR036893"/>
    </source>
</evidence>
<accession>A0A8H7N701</accession>
<dbReference type="InterPro" id="IPR022271">
    <property type="entry name" value="Lipocalin_ApoD"/>
</dbReference>
<dbReference type="GO" id="GO:0005737">
    <property type="term" value="C:cytoplasm"/>
    <property type="evidence" value="ECO:0007669"/>
    <property type="project" value="TreeGrafter"/>
</dbReference>
<dbReference type="EMBL" id="JADCTT010000007">
    <property type="protein sequence ID" value="KAF9750293.1"/>
    <property type="molecule type" value="Genomic_DNA"/>
</dbReference>
<dbReference type="InterPro" id="IPR000566">
    <property type="entry name" value="Lipocln_cytosolic_FA-bd_dom"/>
</dbReference>
<organism evidence="4 5">
    <name type="scientific">Bionectria ochroleuca</name>
    <name type="common">Gliocladium roseum</name>
    <dbReference type="NCBI Taxonomy" id="29856"/>
    <lineage>
        <taxon>Eukaryota</taxon>
        <taxon>Fungi</taxon>
        <taxon>Dikarya</taxon>
        <taxon>Ascomycota</taxon>
        <taxon>Pezizomycotina</taxon>
        <taxon>Sordariomycetes</taxon>
        <taxon>Hypocreomycetidae</taxon>
        <taxon>Hypocreales</taxon>
        <taxon>Bionectriaceae</taxon>
        <taxon>Clonostachys</taxon>
    </lineage>
</organism>
<evidence type="ECO:0000313" key="5">
    <source>
        <dbReference type="Proteomes" id="UP000616885"/>
    </source>
</evidence>
<dbReference type="Proteomes" id="UP000616885">
    <property type="component" value="Unassembled WGS sequence"/>
</dbReference>
<dbReference type="GO" id="GO:0000302">
    <property type="term" value="P:response to reactive oxygen species"/>
    <property type="evidence" value="ECO:0007669"/>
    <property type="project" value="TreeGrafter"/>
</dbReference>
<gene>
    <name evidence="4" type="ORF">IM811_016320</name>
</gene>
<evidence type="ECO:0000313" key="4">
    <source>
        <dbReference type="EMBL" id="KAF9750293.1"/>
    </source>
</evidence>
<dbReference type="GO" id="GO:0006629">
    <property type="term" value="P:lipid metabolic process"/>
    <property type="evidence" value="ECO:0007669"/>
    <property type="project" value="TreeGrafter"/>
</dbReference>
<dbReference type="Pfam" id="PF08212">
    <property type="entry name" value="Lipocalin_2"/>
    <property type="match status" value="1"/>
</dbReference>
<feature type="domain" description="Lipocalin/cytosolic fatty-acid binding" evidence="3">
    <location>
        <begin position="43"/>
        <end position="184"/>
    </location>
</feature>
<sequence length="191" mass="20342">MRPQIVLGAATATAVAATNSTPSVVPSLWDGQCYYPTGDAGFELDSYLGRWYQVAGTLAPFTANCKCINAEYALNSDGTVQVNNSCEANGKASNILGTASPADAAYGTKGVFRVQFPGQPGPKCPGPNYIVQDYANDIALVQSNNFSTLFILSRQQQLEDSVIDAWIERAGLLGTNLDKVVKTDQSNCLFT</sequence>
<dbReference type="PANTHER" id="PTHR10612:SF34">
    <property type="entry name" value="APOLIPOPROTEIN D"/>
    <property type="match status" value="1"/>
</dbReference>